<feature type="binding site" evidence="12">
    <location>
        <position position="22"/>
    </location>
    <ligand>
        <name>substrate</name>
    </ligand>
</feature>
<evidence type="ECO:0000256" key="10">
    <source>
        <dbReference type="ARBA" id="ARBA00031051"/>
    </source>
</evidence>
<dbReference type="NCBIfam" id="TIGR01670">
    <property type="entry name" value="KdsC-phosphatas"/>
    <property type="match status" value="1"/>
</dbReference>
<keyword evidence="7 11" id="KW-0479">Metal-binding</keyword>
<dbReference type="GO" id="GO:0046872">
    <property type="term" value="F:metal ion binding"/>
    <property type="evidence" value="ECO:0007669"/>
    <property type="project" value="UniProtKB-UniRule"/>
</dbReference>
<keyword evidence="8 11" id="KW-0378">Hydrolase</keyword>
<evidence type="ECO:0000256" key="12">
    <source>
        <dbReference type="PIRSR" id="PIRSR006118-2"/>
    </source>
</evidence>
<comment type="function">
    <text evidence="11">Catalyzes the hydrolysis of 3-deoxy-D-manno-octulosonate 8-phosphate (KDO 8-P) to 3-deoxy-D-manno-octulosonate (KDO) and inorganic phosphate.</text>
</comment>
<dbReference type="FunFam" id="3.40.50.1000:FF:000029">
    <property type="entry name" value="3-deoxy-D-manno-octulosonate 8-phosphate phosphatase KdsC"/>
    <property type="match status" value="1"/>
</dbReference>
<keyword evidence="9 11" id="KW-0460">Magnesium</keyword>
<evidence type="ECO:0000256" key="5">
    <source>
        <dbReference type="ARBA" id="ARBA00013066"/>
    </source>
</evidence>
<dbReference type="GO" id="GO:0008781">
    <property type="term" value="F:N-acylneuraminate cytidylyltransferase activity"/>
    <property type="evidence" value="ECO:0007669"/>
    <property type="project" value="TreeGrafter"/>
</dbReference>
<dbReference type="CDD" id="cd01630">
    <property type="entry name" value="HAD_KDO-like"/>
    <property type="match status" value="1"/>
</dbReference>
<dbReference type="GO" id="GO:0009103">
    <property type="term" value="P:lipopolysaccharide biosynthetic process"/>
    <property type="evidence" value="ECO:0007669"/>
    <property type="project" value="UniProtKB-UniRule"/>
</dbReference>
<proteinExistence type="inferred from homology"/>
<gene>
    <name evidence="13" type="ORF">EPV75_05525</name>
</gene>
<dbReference type="Gene3D" id="3.40.50.1000">
    <property type="entry name" value="HAD superfamily/HAD-like"/>
    <property type="match status" value="1"/>
</dbReference>
<evidence type="ECO:0000256" key="3">
    <source>
        <dbReference type="ARBA" id="ARBA00005893"/>
    </source>
</evidence>
<dbReference type="RefSeq" id="WP_128385643.1">
    <property type="nucleotide sequence ID" value="NZ_CP035033.1"/>
</dbReference>
<dbReference type="SFLD" id="SFLDG01136">
    <property type="entry name" value="C1.6:_Phosphoserine_Phosphatas"/>
    <property type="match status" value="1"/>
</dbReference>
<dbReference type="PANTHER" id="PTHR21485:SF3">
    <property type="entry name" value="N-ACYLNEURAMINATE CYTIDYLYLTRANSFERASE"/>
    <property type="match status" value="1"/>
</dbReference>
<evidence type="ECO:0000256" key="1">
    <source>
        <dbReference type="ARBA" id="ARBA00000898"/>
    </source>
</evidence>
<evidence type="ECO:0000313" key="14">
    <source>
        <dbReference type="Proteomes" id="UP000285478"/>
    </source>
</evidence>
<name>A0A410H6D6_9GAMM</name>
<dbReference type="KEGG" id="htr:EPV75_05525"/>
<dbReference type="SUPFAM" id="SSF56784">
    <property type="entry name" value="HAD-like"/>
    <property type="match status" value="1"/>
</dbReference>
<evidence type="ECO:0000256" key="9">
    <source>
        <dbReference type="ARBA" id="ARBA00022842"/>
    </source>
</evidence>
<comment type="subunit">
    <text evidence="4 11">Homotetramer.</text>
</comment>
<evidence type="ECO:0000256" key="8">
    <source>
        <dbReference type="ARBA" id="ARBA00022801"/>
    </source>
</evidence>
<comment type="cofactor">
    <cofactor evidence="2 11 12">
        <name>Mg(2+)</name>
        <dbReference type="ChEBI" id="CHEBI:18420"/>
    </cofactor>
</comment>
<dbReference type="SFLD" id="SFLDS00003">
    <property type="entry name" value="Haloacid_Dehalogenase"/>
    <property type="match status" value="1"/>
</dbReference>
<feature type="binding site" evidence="12">
    <location>
        <position position="20"/>
    </location>
    <ligand>
        <name>Mg(2+)</name>
        <dbReference type="ChEBI" id="CHEBI:18420"/>
    </ligand>
</feature>
<dbReference type="InterPro" id="IPR023214">
    <property type="entry name" value="HAD_sf"/>
</dbReference>
<evidence type="ECO:0000256" key="7">
    <source>
        <dbReference type="ARBA" id="ARBA00022723"/>
    </source>
</evidence>
<keyword evidence="14" id="KW-1185">Reference proteome</keyword>
<dbReference type="PIRSF" id="PIRSF006118">
    <property type="entry name" value="KDO8-P_Ptase"/>
    <property type="match status" value="1"/>
</dbReference>
<sequence>MSFTPELMQKAETVKLLILDVDGVLSDNKLIYGDDGMEYKAFFTRDGHGMVMLQKSGIDIGIITGRKSPLTTKRMQDLKVKHVYQGVPDKLPTFLKLVEELGLDFSEIAYVGDDILDLPILTRVGLSVCPADADKEVPPHVDYVSQFNGGQGCVREVCELILKSQDLWQAHMDFYLRKKL</sequence>
<protein>
    <recommendedName>
        <fullName evidence="6 11">3-deoxy-D-manno-octulosonate 8-phosphate phosphatase KdsC</fullName>
        <ecNumber evidence="5 11">3.1.3.45</ecNumber>
    </recommendedName>
    <alternativeName>
        <fullName evidence="10 11">KDO 8-P phosphatase</fullName>
    </alternativeName>
</protein>
<keyword evidence="11" id="KW-0448">Lipopolysaccharide biosynthesis</keyword>
<evidence type="ECO:0000256" key="4">
    <source>
        <dbReference type="ARBA" id="ARBA00011881"/>
    </source>
</evidence>
<comment type="similarity">
    <text evidence="3 11">Belongs to the KdsC family.</text>
</comment>
<dbReference type="PANTHER" id="PTHR21485">
    <property type="entry name" value="HAD SUPERFAMILY MEMBERS CMAS AND KDSC"/>
    <property type="match status" value="1"/>
</dbReference>
<organism evidence="13 14">
    <name type="scientific">Hydrogenovibrio thermophilus</name>
    <dbReference type="NCBI Taxonomy" id="265883"/>
    <lineage>
        <taxon>Bacteria</taxon>
        <taxon>Pseudomonadati</taxon>
        <taxon>Pseudomonadota</taxon>
        <taxon>Gammaproteobacteria</taxon>
        <taxon>Thiotrichales</taxon>
        <taxon>Piscirickettsiaceae</taxon>
        <taxon>Hydrogenovibrio</taxon>
    </lineage>
</organism>
<evidence type="ECO:0000313" key="13">
    <source>
        <dbReference type="EMBL" id="QAB16446.1"/>
    </source>
</evidence>
<comment type="catalytic activity">
    <reaction evidence="1 11">
        <text>3-deoxy-alpha-D-manno-2-octulosonate-8-phosphate + H2O = 3-deoxy-alpha-D-manno-oct-2-ulosonate + phosphate</text>
        <dbReference type="Rhea" id="RHEA:11500"/>
        <dbReference type="ChEBI" id="CHEBI:15377"/>
        <dbReference type="ChEBI" id="CHEBI:43474"/>
        <dbReference type="ChEBI" id="CHEBI:85985"/>
        <dbReference type="ChEBI" id="CHEBI:85986"/>
        <dbReference type="EC" id="3.1.3.45"/>
    </reaction>
</comment>
<dbReference type="InterPro" id="IPR050793">
    <property type="entry name" value="CMP-NeuNAc_synthase"/>
</dbReference>
<dbReference type="InterPro" id="IPR036412">
    <property type="entry name" value="HAD-like_sf"/>
</dbReference>
<accession>A0A410H6D6</accession>
<dbReference type="Pfam" id="PF08282">
    <property type="entry name" value="Hydrolase_3"/>
    <property type="match status" value="1"/>
</dbReference>
<dbReference type="GO" id="GO:0019143">
    <property type="term" value="F:3-deoxy-manno-octulosonate-8-phosphatase activity"/>
    <property type="evidence" value="ECO:0007669"/>
    <property type="project" value="UniProtKB-UniRule"/>
</dbReference>
<reference evidence="13 14" key="1">
    <citation type="journal article" date="2018" name="Environ. Microbiol.">
        <title>Genomes of ubiquitous marine and hypersaline Hydrogenovibrio, Thiomicrorhabdus and Thiomicrospira spp. encode a diversity of mechanisms to sustain chemolithoautotrophy in heterogeneous environments.</title>
        <authorList>
            <person name="Scott K.M."/>
            <person name="Williams J."/>
            <person name="Porter C.M.B."/>
            <person name="Russel S."/>
            <person name="Harmer T.L."/>
            <person name="Paul J.H."/>
            <person name="Antonen K.M."/>
            <person name="Bridges M.K."/>
            <person name="Camper G.J."/>
            <person name="Campla C.K."/>
            <person name="Casella L.G."/>
            <person name="Chase E."/>
            <person name="Conrad J.W."/>
            <person name="Cruz M.C."/>
            <person name="Dunlap D.S."/>
            <person name="Duran L."/>
            <person name="Fahsbender E.M."/>
            <person name="Goldsmith D.B."/>
            <person name="Keeley R.F."/>
            <person name="Kondoff M.R."/>
            <person name="Kussy B.I."/>
            <person name="Lane M.K."/>
            <person name="Lawler S."/>
            <person name="Leigh B.A."/>
            <person name="Lewis C."/>
            <person name="Lostal L.M."/>
            <person name="Marking D."/>
            <person name="Mancera P.A."/>
            <person name="McClenthan E.C."/>
            <person name="McIntyre E.A."/>
            <person name="Mine J.A."/>
            <person name="Modi S."/>
            <person name="Moore B.D."/>
            <person name="Morgan W.A."/>
            <person name="Nelson K.M."/>
            <person name="Nguyen K.N."/>
            <person name="Ogburn N."/>
            <person name="Parrino D.G."/>
            <person name="Pedapudi A.D."/>
            <person name="Pelham R.P."/>
            <person name="Preece A.M."/>
            <person name="Rampersad E.A."/>
            <person name="Richardson J.C."/>
            <person name="Rodgers C.M."/>
            <person name="Schaffer B.L."/>
            <person name="Sheridan N.E."/>
            <person name="Solone M.R."/>
            <person name="Staley Z.R."/>
            <person name="Tabuchi M."/>
            <person name="Waide R.J."/>
            <person name="Wanjugi P.W."/>
            <person name="Young S."/>
            <person name="Clum A."/>
            <person name="Daum C."/>
            <person name="Huntemann M."/>
            <person name="Ivanova N."/>
            <person name="Kyrpides N."/>
            <person name="Mikhailova N."/>
            <person name="Palaniappan K."/>
            <person name="Pillay M."/>
            <person name="Reddy T.B.K."/>
            <person name="Shapiro N."/>
            <person name="Stamatis D."/>
            <person name="Varghese N."/>
            <person name="Woyke T."/>
            <person name="Boden R."/>
            <person name="Freyermuth S.K."/>
            <person name="Kerfeld C.A."/>
        </authorList>
    </citation>
    <scope>NUCLEOTIDE SEQUENCE [LARGE SCALE GENOMIC DNA]</scope>
    <source>
        <strain evidence="13 14">JR-2</strain>
    </source>
</reference>
<dbReference type="EC" id="3.1.3.45" evidence="5 11"/>
<dbReference type="Proteomes" id="UP000285478">
    <property type="component" value="Chromosome"/>
</dbReference>
<dbReference type="InterPro" id="IPR010023">
    <property type="entry name" value="KdsC_fam"/>
</dbReference>
<feature type="binding site" evidence="12">
    <location>
        <position position="113"/>
    </location>
    <ligand>
        <name>Mg(2+)</name>
        <dbReference type="ChEBI" id="CHEBI:18420"/>
    </ligand>
</feature>
<dbReference type="SFLD" id="SFLDG01138">
    <property type="entry name" value="C1.6.2:_Deoxy-d-mannose-octulo"/>
    <property type="match status" value="1"/>
</dbReference>
<dbReference type="AlphaFoldDB" id="A0A410H6D6"/>
<dbReference type="EMBL" id="CP035033">
    <property type="protein sequence ID" value="QAB16446.1"/>
    <property type="molecule type" value="Genomic_DNA"/>
</dbReference>
<evidence type="ECO:0000256" key="11">
    <source>
        <dbReference type="PIRNR" id="PIRNR006118"/>
    </source>
</evidence>
<evidence type="ECO:0000256" key="6">
    <source>
        <dbReference type="ARBA" id="ARBA00020092"/>
    </source>
</evidence>
<evidence type="ECO:0000256" key="2">
    <source>
        <dbReference type="ARBA" id="ARBA00001946"/>
    </source>
</evidence>